<dbReference type="GO" id="GO:0043190">
    <property type="term" value="C:ATP-binding cassette (ABC) transporter complex"/>
    <property type="evidence" value="ECO:0007669"/>
    <property type="project" value="InterPro"/>
</dbReference>
<feature type="transmembrane region" description="Helical" evidence="9">
    <location>
        <begin position="226"/>
        <end position="247"/>
    </location>
</feature>
<evidence type="ECO:0000256" key="2">
    <source>
        <dbReference type="ARBA" id="ARBA00007783"/>
    </source>
</evidence>
<keyword evidence="3 9" id="KW-0813">Transport</keyword>
<dbReference type="InterPro" id="IPR013525">
    <property type="entry name" value="ABC2_TM"/>
</dbReference>
<evidence type="ECO:0000259" key="10">
    <source>
        <dbReference type="PROSITE" id="PS51012"/>
    </source>
</evidence>
<dbReference type="EMBL" id="CP043028">
    <property type="protein sequence ID" value="QFJ53762.1"/>
    <property type="molecule type" value="Genomic_DNA"/>
</dbReference>
<keyword evidence="5" id="KW-0997">Cell inner membrane</keyword>
<proteinExistence type="inferred from homology"/>
<comment type="similarity">
    <text evidence="2 9">Belongs to the ABC-2 integral membrane protein family.</text>
</comment>
<keyword evidence="4 9" id="KW-1003">Cell membrane</keyword>
<dbReference type="PANTHER" id="PTHR30413">
    <property type="entry name" value="INNER MEMBRANE TRANSPORT PERMEASE"/>
    <property type="match status" value="1"/>
</dbReference>
<gene>
    <name evidence="11" type="ORF">FXF36_02185</name>
</gene>
<evidence type="ECO:0000256" key="7">
    <source>
        <dbReference type="ARBA" id="ARBA00022989"/>
    </source>
</evidence>
<evidence type="ECO:0000256" key="8">
    <source>
        <dbReference type="ARBA" id="ARBA00023136"/>
    </source>
</evidence>
<dbReference type="AlphaFoldDB" id="A0A5P6VMX9"/>
<dbReference type="Pfam" id="PF01061">
    <property type="entry name" value="ABC2_membrane"/>
    <property type="match status" value="1"/>
</dbReference>
<dbReference type="PANTHER" id="PTHR30413:SF8">
    <property type="entry name" value="TRANSPORT PERMEASE PROTEIN"/>
    <property type="match status" value="1"/>
</dbReference>
<dbReference type="KEGG" id="pxv:FXF36_02185"/>
<accession>A0A5P6VMX9</accession>
<protein>
    <recommendedName>
        <fullName evidence="9">Transport permease protein</fullName>
    </recommendedName>
</protein>
<dbReference type="GO" id="GO:0140359">
    <property type="term" value="F:ABC-type transporter activity"/>
    <property type="evidence" value="ECO:0007669"/>
    <property type="project" value="InterPro"/>
</dbReference>
<evidence type="ECO:0000256" key="3">
    <source>
        <dbReference type="ARBA" id="ARBA00022448"/>
    </source>
</evidence>
<evidence type="ECO:0000256" key="4">
    <source>
        <dbReference type="ARBA" id="ARBA00022475"/>
    </source>
</evidence>
<organism evidence="11 12">
    <name type="scientific">Pseudobutyrivibrio xylanivorans</name>
    <dbReference type="NCBI Taxonomy" id="185007"/>
    <lineage>
        <taxon>Bacteria</taxon>
        <taxon>Bacillati</taxon>
        <taxon>Bacillota</taxon>
        <taxon>Clostridia</taxon>
        <taxon>Lachnospirales</taxon>
        <taxon>Lachnospiraceae</taxon>
        <taxon>Pseudobutyrivibrio</taxon>
    </lineage>
</organism>
<dbReference type="PROSITE" id="PS51012">
    <property type="entry name" value="ABC_TM2"/>
    <property type="match status" value="1"/>
</dbReference>
<feature type="transmembrane region" description="Helical" evidence="9">
    <location>
        <begin position="63"/>
        <end position="80"/>
    </location>
</feature>
<feature type="transmembrane region" description="Helical" evidence="9">
    <location>
        <begin position="172"/>
        <end position="189"/>
    </location>
</feature>
<evidence type="ECO:0000313" key="11">
    <source>
        <dbReference type="EMBL" id="QFJ53762.1"/>
    </source>
</evidence>
<evidence type="ECO:0000256" key="6">
    <source>
        <dbReference type="ARBA" id="ARBA00022692"/>
    </source>
</evidence>
<reference evidence="12" key="1">
    <citation type="submission" date="2019-08" db="EMBL/GenBank/DDBJ databases">
        <title>Complete Genome Sequence of the Polysaccharide-Degrading Rumen Bacterium Pseudobutyrivibrio xylanivorans MA3014.</title>
        <authorList>
            <person name="Palevich N."/>
            <person name="Maclean P.H."/>
            <person name="Kelly W.J."/>
            <person name="Leahy S.C."/>
            <person name="Rakonjac J."/>
            <person name="Attwood G.T."/>
        </authorList>
    </citation>
    <scope>NUCLEOTIDE SEQUENCE [LARGE SCALE GENOMIC DNA]</scope>
    <source>
        <strain evidence="12">MA3014</strain>
    </source>
</reference>
<keyword evidence="8 9" id="KW-0472">Membrane</keyword>
<feature type="transmembrane region" description="Helical" evidence="9">
    <location>
        <begin position="117"/>
        <end position="133"/>
    </location>
</feature>
<evidence type="ECO:0000256" key="9">
    <source>
        <dbReference type="RuleBase" id="RU361157"/>
    </source>
</evidence>
<evidence type="ECO:0000256" key="1">
    <source>
        <dbReference type="ARBA" id="ARBA00004429"/>
    </source>
</evidence>
<sequence>MRENINKVRQNFFIIRQISYKDSVKKTAETNLGFFWNIFNPFIYMIVLSLYYQNIITHDIDKFPAFVFVGIIIYNFYNSASKGAMRCLVSNKNLIVRAKVSPDIFICEKIFSAWKEVLYSFIAYIPIIIYFHVKLSWRVVILIPIFLLMIMTICGMGKILAVAYVFFADVDYLYSIFIMLLFYVSGVFLPLDHMPIQFQQVLSYNPIFLSIYLTRDALLYSQASHWTAWLKLLIWAFGLMLFGSWLFEKNRNRIIGKL</sequence>
<dbReference type="InterPro" id="IPR047817">
    <property type="entry name" value="ABC2_TM_bact-type"/>
</dbReference>
<comment type="subcellular location">
    <subcellularLocation>
        <location evidence="1">Cell inner membrane</location>
        <topology evidence="1">Multi-pass membrane protein</topology>
    </subcellularLocation>
    <subcellularLocation>
        <location evidence="9">Cell membrane</location>
        <topology evidence="9">Multi-pass membrane protein</topology>
    </subcellularLocation>
</comment>
<evidence type="ECO:0000313" key="12">
    <source>
        <dbReference type="Proteomes" id="UP000327030"/>
    </source>
</evidence>
<dbReference type="GO" id="GO:0015920">
    <property type="term" value="P:lipopolysaccharide transport"/>
    <property type="evidence" value="ECO:0007669"/>
    <property type="project" value="TreeGrafter"/>
</dbReference>
<dbReference type="Proteomes" id="UP000327030">
    <property type="component" value="Chromosome 1"/>
</dbReference>
<dbReference type="InterPro" id="IPR000412">
    <property type="entry name" value="ABC_2_transport"/>
</dbReference>
<dbReference type="PRINTS" id="PR00164">
    <property type="entry name" value="ABC2TRNSPORT"/>
</dbReference>
<dbReference type="RefSeq" id="WP_151622259.1">
    <property type="nucleotide sequence ID" value="NZ_CP043028.1"/>
</dbReference>
<keyword evidence="7 9" id="KW-1133">Transmembrane helix</keyword>
<keyword evidence="6 9" id="KW-0812">Transmembrane</keyword>
<evidence type="ECO:0000256" key="5">
    <source>
        <dbReference type="ARBA" id="ARBA00022519"/>
    </source>
</evidence>
<feature type="transmembrane region" description="Helical" evidence="9">
    <location>
        <begin position="34"/>
        <end position="51"/>
    </location>
</feature>
<dbReference type="OrthoDB" id="9786910at2"/>
<feature type="transmembrane region" description="Helical" evidence="9">
    <location>
        <begin position="140"/>
        <end position="166"/>
    </location>
</feature>
<feature type="domain" description="ABC transmembrane type-2" evidence="10">
    <location>
        <begin position="32"/>
        <end position="250"/>
    </location>
</feature>
<name>A0A5P6VMX9_PSEXY</name>